<evidence type="ECO:0000259" key="7">
    <source>
        <dbReference type="Pfam" id="PF14322"/>
    </source>
</evidence>
<dbReference type="Gene3D" id="1.25.40.390">
    <property type="match status" value="1"/>
</dbReference>
<feature type="domain" description="SusD-like N-terminal" evidence="7">
    <location>
        <begin position="33"/>
        <end position="234"/>
    </location>
</feature>
<comment type="caution">
    <text evidence="8">The sequence shown here is derived from an EMBL/GenBank/DDBJ whole genome shotgun (WGS) entry which is preliminary data.</text>
</comment>
<evidence type="ECO:0000259" key="6">
    <source>
        <dbReference type="Pfam" id="PF07980"/>
    </source>
</evidence>
<evidence type="ECO:0000256" key="4">
    <source>
        <dbReference type="ARBA" id="ARBA00023136"/>
    </source>
</evidence>
<dbReference type="SUPFAM" id="SSF48452">
    <property type="entry name" value="TPR-like"/>
    <property type="match status" value="1"/>
</dbReference>
<feature type="domain" description="RagB/SusD" evidence="6">
    <location>
        <begin position="317"/>
        <end position="468"/>
    </location>
</feature>
<dbReference type="CDD" id="cd08977">
    <property type="entry name" value="SusD"/>
    <property type="match status" value="1"/>
</dbReference>
<proteinExistence type="inferred from homology"/>
<organism evidence="8 9">
    <name type="scientific">Flagellimonas okinawensis</name>
    <dbReference type="NCBI Taxonomy" id="3031324"/>
    <lineage>
        <taxon>Bacteria</taxon>
        <taxon>Pseudomonadati</taxon>
        <taxon>Bacteroidota</taxon>
        <taxon>Flavobacteriia</taxon>
        <taxon>Flavobacteriales</taxon>
        <taxon>Flavobacteriaceae</taxon>
        <taxon>Flagellimonas</taxon>
    </lineage>
</organism>
<comment type="similarity">
    <text evidence="2">Belongs to the SusD family.</text>
</comment>
<gene>
    <name evidence="8" type="ORF">PY091_17725</name>
</gene>
<keyword evidence="3" id="KW-0732">Signal</keyword>
<dbReference type="InterPro" id="IPR012944">
    <property type="entry name" value="SusD_RagB_dom"/>
</dbReference>
<dbReference type="InterPro" id="IPR033985">
    <property type="entry name" value="SusD-like_N"/>
</dbReference>
<sequence length="468" mass="52904">MKRIKKFENIRWEFLGYRLVVMVFILALANCTDFVEVDPPKNIMVSQTVFEDASTVESAMADLYFSMRESGMVSGNYGFTTRMGIYSDELDYYGFDVQLVELYQNQVLPANTEVQTWWSEAYTVIYGANAIIEGVESSSVLEEADRNRFKGQALFVRGLMHYDLVSVFGDVPYVTTTDYRVNSAVSRLPEVQVLERIESDLLMAVELMGNSDIDNMERTVPDHFVAKALLARLYGYMGKWDKAEDMATDLMSVFDLEEELGNVFLKGSGETIWQLSHGELPGNTQEAVQLIIPLIPGQSFAMTDGLLAAFEDGDLRRTEWVDSISDAENTLTLYYPYKYKARFNATESLEYSIQFRLAEQFLIRSEARAHQGNLVGALADLNEVRNRAGLVDVVVHTEGELLEAILGERRIELFTEQGHRWFDLKRTGRAAVALGALKPSWEDTDLLLPVPEGELQANPNLLPQNQGY</sequence>
<evidence type="ECO:0000256" key="3">
    <source>
        <dbReference type="ARBA" id="ARBA00022729"/>
    </source>
</evidence>
<keyword evidence="4" id="KW-0472">Membrane</keyword>
<evidence type="ECO:0000256" key="2">
    <source>
        <dbReference type="ARBA" id="ARBA00006275"/>
    </source>
</evidence>
<dbReference type="Proteomes" id="UP001217083">
    <property type="component" value="Unassembled WGS sequence"/>
</dbReference>
<evidence type="ECO:0000256" key="1">
    <source>
        <dbReference type="ARBA" id="ARBA00004442"/>
    </source>
</evidence>
<evidence type="ECO:0000256" key="5">
    <source>
        <dbReference type="ARBA" id="ARBA00023237"/>
    </source>
</evidence>
<evidence type="ECO:0000313" key="8">
    <source>
        <dbReference type="EMBL" id="MDF0709056.1"/>
    </source>
</evidence>
<dbReference type="EMBL" id="JARFVA010000009">
    <property type="protein sequence ID" value="MDF0709056.1"/>
    <property type="molecule type" value="Genomic_DNA"/>
</dbReference>
<dbReference type="InterPro" id="IPR011990">
    <property type="entry name" value="TPR-like_helical_dom_sf"/>
</dbReference>
<comment type="subcellular location">
    <subcellularLocation>
        <location evidence="1">Cell outer membrane</location>
    </subcellularLocation>
</comment>
<keyword evidence="5" id="KW-0998">Cell outer membrane</keyword>
<protein>
    <submittedName>
        <fullName evidence="8">RagB/SusD family nutrient uptake outer membrane protein</fullName>
    </submittedName>
</protein>
<evidence type="ECO:0000313" key="9">
    <source>
        <dbReference type="Proteomes" id="UP001217083"/>
    </source>
</evidence>
<keyword evidence="9" id="KW-1185">Reference proteome</keyword>
<dbReference type="Pfam" id="PF07980">
    <property type="entry name" value="SusD_RagB"/>
    <property type="match status" value="1"/>
</dbReference>
<accession>A0ABT5XT27</accession>
<dbReference type="Pfam" id="PF14322">
    <property type="entry name" value="SusD-like_3"/>
    <property type="match status" value="1"/>
</dbReference>
<dbReference type="RefSeq" id="WP_275650825.1">
    <property type="nucleotide sequence ID" value="NZ_JARFVA010000009.1"/>
</dbReference>
<reference evidence="8 9" key="1">
    <citation type="submission" date="2023-03" db="EMBL/GenBank/DDBJ databases">
        <title>Muricauda XX sp. nov. and Muricauda XXX sp. nov., two novel species isolated from Okinawa Trough.</title>
        <authorList>
            <person name="Cao W."/>
            <person name="Deng X."/>
        </authorList>
    </citation>
    <scope>NUCLEOTIDE SEQUENCE [LARGE SCALE GENOMIC DNA]</scope>
    <source>
        <strain evidence="8 9">81s02</strain>
    </source>
</reference>
<name>A0ABT5XT27_9FLAO</name>